<evidence type="ECO:0000259" key="2">
    <source>
        <dbReference type="Pfam" id="PF00849"/>
    </source>
</evidence>
<feature type="domain" description="Pseudouridine synthase RsuA/RluA-like" evidence="2">
    <location>
        <begin position="55"/>
        <end position="256"/>
    </location>
</feature>
<keyword evidence="4" id="KW-1185">Reference proteome</keyword>
<protein>
    <recommendedName>
        <fullName evidence="2">Pseudouridine synthase RsuA/RluA-like domain-containing protein</fullName>
    </recommendedName>
</protein>
<dbReference type="KEGG" id="elut:CKA38_00335"/>
<gene>
    <name evidence="3" type="ORF">CKA38_00335</name>
</gene>
<dbReference type="GO" id="GO:0009982">
    <property type="term" value="F:pseudouridine synthase activity"/>
    <property type="evidence" value="ECO:0007669"/>
    <property type="project" value="InterPro"/>
</dbReference>
<dbReference type="GO" id="GO:0140098">
    <property type="term" value="F:catalytic activity, acting on RNA"/>
    <property type="evidence" value="ECO:0007669"/>
    <property type="project" value="UniProtKB-ARBA"/>
</dbReference>
<feature type="region of interest" description="Disordered" evidence="1">
    <location>
        <begin position="108"/>
        <end position="127"/>
    </location>
</feature>
<dbReference type="InterPro" id="IPR050188">
    <property type="entry name" value="RluA_PseudoU_synthase"/>
</dbReference>
<evidence type="ECO:0000313" key="4">
    <source>
        <dbReference type="Proteomes" id="UP000244896"/>
    </source>
</evidence>
<dbReference type="Pfam" id="PF00849">
    <property type="entry name" value="PseudoU_synth_2"/>
    <property type="match status" value="1"/>
</dbReference>
<dbReference type="AlphaFoldDB" id="A0A2U8DZ57"/>
<dbReference type="GO" id="GO:0003723">
    <property type="term" value="F:RNA binding"/>
    <property type="evidence" value="ECO:0007669"/>
    <property type="project" value="InterPro"/>
</dbReference>
<evidence type="ECO:0000256" key="1">
    <source>
        <dbReference type="SAM" id="MobiDB-lite"/>
    </source>
</evidence>
<sequence length="320" mass="36036">MDRRHDRHPRRETGNDLHLLLRQAVSEIPGPIDDYWQTLPLGRGVAVITRDPNGLVALNKPAGTLSHPNESRDQPRSLLNAPYEPDGEYYMWNAECGMRISELQTDKTDHATRPPPASDHSAFQNPHSTFKEESRRLWLLNRLDSATSGVILAATTEELAREIRALFRERHISKTYAALVFGSPSEKTQLWRDRLAVQKRGGQIRAAARAGNIPAEARMSLLRTSRNTPAAAGAPISLIQLEPKTGRSHQLRVQCARRRLPIIGDATYGDFRANRDFAKRTREKRLFLHSLETRFDYTHAGRAFTFAAKADLPGAFTAHL</sequence>
<dbReference type="GO" id="GO:0006396">
    <property type="term" value="P:RNA processing"/>
    <property type="evidence" value="ECO:0007669"/>
    <property type="project" value="UniProtKB-ARBA"/>
</dbReference>
<dbReference type="OrthoDB" id="190268at2"/>
<name>A0A2U8DZ57_9BACT</name>
<dbReference type="PROSITE" id="PS01129">
    <property type="entry name" value="PSI_RLU"/>
    <property type="match status" value="1"/>
</dbReference>
<dbReference type="InterPro" id="IPR006145">
    <property type="entry name" value="PsdUridine_synth_RsuA/RluA"/>
</dbReference>
<evidence type="ECO:0000313" key="3">
    <source>
        <dbReference type="EMBL" id="AWI07909.1"/>
    </source>
</evidence>
<dbReference type="InterPro" id="IPR006224">
    <property type="entry name" value="PsdUridine_synth_RluA-like_CS"/>
</dbReference>
<dbReference type="Proteomes" id="UP000244896">
    <property type="component" value="Chromosome"/>
</dbReference>
<accession>A0A2U8DZ57</accession>
<dbReference type="EMBL" id="CP023004">
    <property type="protein sequence ID" value="AWI07909.1"/>
    <property type="molecule type" value="Genomic_DNA"/>
</dbReference>
<dbReference type="GO" id="GO:0001522">
    <property type="term" value="P:pseudouridine synthesis"/>
    <property type="evidence" value="ECO:0007669"/>
    <property type="project" value="InterPro"/>
</dbReference>
<organism evidence="3 4">
    <name type="scientific">Ereboglobus luteus</name>
    <dbReference type="NCBI Taxonomy" id="1796921"/>
    <lineage>
        <taxon>Bacteria</taxon>
        <taxon>Pseudomonadati</taxon>
        <taxon>Verrucomicrobiota</taxon>
        <taxon>Opitutia</taxon>
        <taxon>Opitutales</taxon>
        <taxon>Opitutaceae</taxon>
        <taxon>Ereboglobus</taxon>
    </lineage>
</organism>
<dbReference type="CDD" id="cd02869">
    <property type="entry name" value="PseudoU_synth_RluA_like"/>
    <property type="match status" value="1"/>
</dbReference>
<dbReference type="InterPro" id="IPR020103">
    <property type="entry name" value="PsdUridine_synth_cat_dom_sf"/>
</dbReference>
<dbReference type="PANTHER" id="PTHR21600">
    <property type="entry name" value="MITOCHONDRIAL RNA PSEUDOURIDINE SYNTHASE"/>
    <property type="match status" value="1"/>
</dbReference>
<dbReference type="SUPFAM" id="SSF55120">
    <property type="entry name" value="Pseudouridine synthase"/>
    <property type="match status" value="1"/>
</dbReference>
<reference evidence="3 4" key="1">
    <citation type="journal article" date="2018" name="Syst. Appl. Microbiol.">
        <title>Ereboglobus luteus gen. nov. sp. nov. from cockroach guts, and new insights into the oxygen relationship of the genera Opitutus and Didymococcus (Verrucomicrobia: Opitutaceae).</title>
        <authorList>
            <person name="Tegtmeier D."/>
            <person name="Belitz A."/>
            <person name="Radek R."/>
            <person name="Heimerl T."/>
            <person name="Brune A."/>
        </authorList>
    </citation>
    <scope>NUCLEOTIDE SEQUENCE [LARGE SCALE GENOMIC DNA]</scope>
    <source>
        <strain evidence="3 4">Ho45</strain>
    </source>
</reference>
<dbReference type="Gene3D" id="3.30.2350.10">
    <property type="entry name" value="Pseudouridine synthase"/>
    <property type="match status" value="1"/>
</dbReference>
<proteinExistence type="predicted"/>